<organism evidence="1 2">
    <name type="scientific">Streptomyces monticola</name>
    <dbReference type="NCBI Taxonomy" id="2666263"/>
    <lineage>
        <taxon>Bacteria</taxon>
        <taxon>Bacillati</taxon>
        <taxon>Actinomycetota</taxon>
        <taxon>Actinomycetes</taxon>
        <taxon>Kitasatosporales</taxon>
        <taxon>Streptomycetaceae</taxon>
        <taxon>Streptomyces</taxon>
    </lineage>
</organism>
<evidence type="ECO:0000313" key="1">
    <source>
        <dbReference type="EMBL" id="MFC7308991.1"/>
    </source>
</evidence>
<keyword evidence="2" id="KW-1185">Reference proteome</keyword>
<dbReference type="Proteomes" id="UP001596523">
    <property type="component" value="Unassembled WGS sequence"/>
</dbReference>
<sequence>MQLQRLAASEHIGVEEKVQALFTEDIVRLRFLEAAGTFAEEHAAAFAARFGAGHSSGRAV</sequence>
<accession>A0ABW2JTL8</accession>
<evidence type="ECO:0000313" key="2">
    <source>
        <dbReference type="Proteomes" id="UP001596523"/>
    </source>
</evidence>
<protein>
    <submittedName>
        <fullName evidence="1">Uncharacterized protein</fullName>
    </submittedName>
</protein>
<dbReference type="RefSeq" id="WP_381837489.1">
    <property type="nucleotide sequence ID" value="NZ_JBHTCF010000018.1"/>
</dbReference>
<name>A0ABW2JTL8_9ACTN</name>
<proteinExistence type="predicted"/>
<dbReference type="EMBL" id="JBHTCF010000018">
    <property type="protein sequence ID" value="MFC7308991.1"/>
    <property type="molecule type" value="Genomic_DNA"/>
</dbReference>
<gene>
    <name evidence="1" type="ORF">ACFQVC_32890</name>
</gene>
<comment type="caution">
    <text evidence="1">The sequence shown here is derived from an EMBL/GenBank/DDBJ whole genome shotgun (WGS) entry which is preliminary data.</text>
</comment>
<reference evidence="2" key="1">
    <citation type="journal article" date="2019" name="Int. J. Syst. Evol. Microbiol.">
        <title>The Global Catalogue of Microorganisms (GCM) 10K type strain sequencing project: providing services to taxonomists for standard genome sequencing and annotation.</title>
        <authorList>
            <consortium name="The Broad Institute Genomics Platform"/>
            <consortium name="The Broad Institute Genome Sequencing Center for Infectious Disease"/>
            <person name="Wu L."/>
            <person name="Ma J."/>
        </authorList>
    </citation>
    <scope>NUCLEOTIDE SEQUENCE [LARGE SCALE GENOMIC DNA]</scope>
    <source>
        <strain evidence="2">SYNS20</strain>
    </source>
</reference>